<dbReference type="eggNOG" id="KOG0443">
    <property type="taxonomic scope" value="Eukaryota"/>
</dbReference>
<dbReference type="InterPro" id="IPR029006">
    <property type="entry name" value="ADF-H/Gelsolin-like_dom_sf"/>
</dbReference>
<dbReference type="GO" id="GO:0015629">
    <property type="term" value="C:actin cytoskeleton"/>
    <property type="evidence" value="ECO:0007669"/>
    <property type="project" value="TreeGrafter"/>
</dbReference>
<dbReference type="OrthoDB" id="6375767at2759"/>
<feature type="domain" description="Gelsolin-like" evidence="1">
    <location>
        <begin position="62"/>
        <end position="136"/>
    </location>
</feature>
<dbReference type="KEGG" id="aaf:AURANDRAFT_13277"/>
<dbReference type="Gene3D" id="3.40.20.10">
    <property type="entry name" value="Severin"/>
    <property type="match status" value="2"/>
</dbReference>
<dbReference type="OMA" id="HAEINAP"/>
<dbReference type="InterPro" id="IPR007123">
    <property type="entry name" value="Gelsolin-like_dom"/>
</dbReference>
<dbReference type="SUPFAM" id="SSF55753">
    <property type="entry name" value="Actin depolymerizing proteins"/>
    <property type="match status" value="2"/>
</dbReference>
<dbReference type="Proteomes" id="UP000002729">
    <property type="component" value="Unassembled WGS sequence"/>
</dbReference>
<reference evidence="3 4" key="1">
    <citation type="journal article" date="2011" name="Proc. Natl. Acad. Sci. U.S.A.">
        <title>Niche of harmful alga Aureococcus anophagefferens revealed through ecogenomics.</title>
        <authorList>
            <person name="Gobler C.J."/>
            <person name="Berry D.L."/>
            <person name="Dyhrman S.T."/>
            <person name="Wilhelm S.W."/>
            <person name="Salamov A."/>
            <person name="Lobanov A.V."/>
            <person name="Zhang Y."/>
            <person name="Collier J.L."/>
            <person name="Wurch L.L."/>
            <person name="Kustka A.B."/>
            <person name="Dill B.D."/>
            <person name="Shah M."/>
            <person name="VerBerkmoes N.C."/>
            <person name="Kuo A."/>
            <person name="Terry A."/>
            <person name="Pangilinan J."/>
            <person name="Lindquist E.A."/>
            <person name="Lucas S."/>
            <person name="Paulsen I.T."/>
            <person name="Hattenrath-Lehmann T.K."/>
            <person name="Talmage S.C."/>
            <person name="Walker E.A."/>
            <person name="Koch F."/>
            <person name="Burson A.M."/>
            <person name="Marcoval M.A."/>
            <person name="Tang Y.Z."/>
            <person name="Lecleir G.R."/>
            <person name="Coyne K.J."/>
            <person name="Berg G.M."/>
            <person name="Bertrand E.M."/>
            <person name="Saito M.A."/>
            <person name="Gladyshev V.N."/>
            <person name="Grigoriev I.V."/>
        </authorList>
    </citation>
    <scope>NUCLEOTIDE SEQUENCE [LARGE SCALE GENOMIC DNA]</scope>
    <source>
        <strain evidence="4">CCMP 1984</strain>
        <strain evidence="3">CCMP1984</strain>
    </source>
</reference>
<dbReference type="PANTHER" id="PTHR11977:SF130">
    <property type="entry name" value="SEVERIN"/>
    <property type="match status" value="1"/>
</dbReference>
<gene>
    <name evidence="3" type="ORF">AURANDRAFT_12362</name>
    <name evidence="2" type="ORF">AURANDRAFT_13277</name>
</gene>
<accession>F0XWF6</accession>
<dbReference type="InterPro" id="IPR007122">
    <property type="entry name" value="Villin/Gelsolin"/>
</dbReference>
<evidence type="ECO:0000259" key="1">
    <source>
        <dbReference type="Pfam" id="PF00626"/>
    </source>
</evidence>
<evidence type="ECO:0000313" key="3">
    <source>
        <dbReference type="EMBL" id="EGB12762.1"/>
    </source>
</evidence>
<organism evidence="4">
    <name type="scientific">Aureococcus anophagefferens</name>
    <name type="common">Harmful bloom alga</name>
    <dbReference type="NCBI Taxonomy" id="44056"/>
    <lineage>
        <taxon>Eukaryota</taxon>
        <taxon>Sar</taxon>
        <taxon>Stramenopiles</taxon>
        <taxon>Ochrophyta</taxon>
        <taxon>Pelagophyceae</taxon>
        <taxon>Pelagomonadales</taxon>
        <taxon>Pelagomonadaceae</taxon>
        <taxon>Aureococcus</taxon>
    </lineage>
</organism>
<dbReference type="GeneID" id="20218162"/>
<dbReference type="InParanoid" id="F0XWF6"/>
<sequence length="223" mass="24837">MQKPKKINWKETNVAGIGSDLDKKIRAAAASGEAQWRHVGEKVEVRVWRIEQFRVVPWPARQYGSFHAGDSYVVLRTFRPDPKSDRLAHDVHIWIGDESTADEYGTAAYKMVELDDLLGGAAKQHRETQGRESAGFAALFCGQLRVLRGGVESGFRHVEASAAAPLLYRVKGTRHALELRQVDLRRDSLNSGDCFVLHAGDGSVWQWNGSASNKDERLKAGEV</sequence>
<dbReference type="AlphaFoldDB" id="F0XWF6"/>
<keyword evidence="4" id="KW-1185">Reference proteome</keyword>
<dbReference type="SMART" id="SM00262">
    <property type="entry name" value="GEL"/>
    <property type="match status" value="2"/>
</dbReference>
<dbReference type="GeneID" id="20218263"/>
<dbReference type="PRINTS" id="PR00597">
    <property type="entry name" value="GELSOLIN"/>
</dbReference>
<name>F0XWF6_AURAN</name>
<evidence type="ECO:0000313" key="2">
    <source>
        <dbReference type="EMBL" id="EGB02716.1"/>
    </source>
</evidence>
<dbReference type="CDD" id="cd11290">
    <property type="entry name" value="gelsolin_S1_like"/>
    <property type="match status" value="1"/>
</dbReference>
<dbReference type="GO" id="GO:0005737">
    <property type="term" value="C:cytoplasm"/>
    <property type="evidence" value="ECO:0007669"/>
    <property type="project" value="TreeGrafter"/>
</dbReference>
<proteinExistence type="predicted"/>
<feature type="non-terminal residue" evidence="3">
    <location>
        <position position="223"/>
    </location>
</feature>
<dbReference type="GO" id="GO:0051015">
    <property type="term" value="F:actin filament binding"/>
    <property type="evidence" value="ECO:0007669"/>
    <property type="project" value="InterPro"/>
</dbReference>
<dbReference type="RefSeq" id="XP_009042583.1">
    <property type="nucleotide sequence ID" value="XM_009044335.1"/>
</dbReference>
<dbReference type="GO" id="GO:0008154">
    <property type="term" value="P:actin polymerization or depolymerization"/>
    <property type="evidence" value="ECO:0007669"/>
    <property type="project" value="TreeGrafter"/>
</dbReference>
<dbReference type="EMBL" id="GL833352">
    <property type="protein sequence ID" value="EGB02716.1"/>
    <property type="molecule type" value="Genomic_DNA"/>
</dbReference>
<feature type="domain" description="Gelsolin-like" evidence="1">
    <location>
        <begin position="181"/>
        <end position="220"/>
    </location>
</feature>
<protein>
    <recommendedName>
        <fullName evidence="1">Gelsolin-like domain-containing protein</fullName>
    </recommendedName>
</protein>
<dbReference type="KEGG" id="aaf:AURANDRAFT_12362"/>
<dbReference type="RefSeq" id="XP_009032165.1">
    <property type="nucleotide sequence ID" value="XM_009033917.1"/>
</dbReference>
<evidence type="ECO:0000313" key="4">
    <source>
        <dbReference type="Proteomes" id="UP000002729"/>
    </source>
</evidence>
<dbReference type="PANTHER" id="PTHR11977">
    <property type="entry name" value="VILLIN"/>
    <property type="match status" value="1"/>
</dbReference>
<dbReference type="Pfam" id="PF00626">
    <property type="entry name" value="Gelsolin"/>
    <property type="match status" value="2"/>
</dbReference>
<dbReference type="EMBL" id="GL833120">
    <property type="protein sequence ID" value="EGB12762.1"/>
    <property type="molecule type" value="Genomic_DNA"/>
</dbReference>